<dbReference type="Proteomes" id="UP001418222">
    <property type="component" value="Unassembled WGS sequence"/>
</dbReference>
<gene>
    <name evidence="1" type="ORF">KSP39_PZI010486</name>
</gene>
<keyword evidence="2" id="KW-1185">Reference proteome</keyword>
<comment type="caution">
    <text evidence="1">The sequence shown here is derived from an EMBL/GenBank/DDBJ whole genome shotgun (WGS) entry which is preliminary data.</text>
</comment>
<evidence type="ECO:0000313" key="1">
    <source>
        <dbReference type="EMBL" id="KAK8940789.1"/>
    </source>
</evidence>
<reference evidence="1 2" key="1">
    <citation type="journal article" date="2022" name="Nat. Plants">
        <title>Genomes of leafy and leafless Platanthera orchids illuminate the evolution of mycoheterotrophy.</title>
        <authorList>
            <person name="Li M.H."/>
            <person name="Liu K.W."/>
            <person name="Li Z."/>
            <person name="Lu H.C."/>
            <person name="Ye Q.L."/>
            <person name="Zhang D."/>
            <person name="Wang J.Y."/>
            <person name="Li Y.F."/>
            <person name="Zhong Z.M."/>
            <person name="Liu X."/>
            <person name="Yu X."/>
            <person name="Liu D.K."/>
            <person name="Tu X.D."/>
            <person name="Liu B."/>
            <person name="Hao Y."/>
            <person name="Liao X.Y."/>
            <person name="Jiang Y.T."/>
            <person name="Sun W.H."/>
            <person name="Chen J."/>
            <person name="Chen Y.Q."/>
            <person name="Ai Y."/>
            <person name="Zhai J.W."/>
            <person name="Wu S.S."/>
            <person name="Zhou Z."/>
            <person name="Hsiao Y.Y."/>
            <person name="Wu W.L."/>
            <person name="Chen Y.Y."/>
            <person name="Lin Y.F."/>
            <person name="Hsu J.L."/>
            <person name="Li C.Y."/>
            <person name="Wang Z.W."/>
            <person name="Zhao X."/>
            <person name="Zhong W.Y."/>
            <person name="Ma X.K."/>
            <person name="Ma L."/>
            <person name="Huang J."/>
            <person name="Chen G.Z."/>
            <person name="Huang M.Z."/>
            <person name="Huang L."/>
            <person name="Peng D.H."/>
            <person name="Luo Y.B."/>
            <person name="Zou S.Q."/>
            <person name="Chen S.P."/>
            <person name="Lan S."/>
            <person name="Tsai W.C."/>
            <person name="Van de Peer Y."/>
            <person name="Liu Z.J."/>
        </authorList>
    </citation>
    <scope>NUCLEOTIDE SEQUENCE [LARGE SCALE GENOMIC DNA]</scope>
    <source>
        <strain evidence="1">Lor287</strain>
    </source>
</reference>
<evidence type="ECO:0000313" key="2">
    <source>
        <dbReference type="Proteomes" id="UP001418222"/>
    </source>
</evidence>
<organism evidence="1 2">
    <name type="scientific">Platanthera zijinensis</name>
    <dbReference type="NCBI Taxonomy" id="2320716"/>
    <lineage>
        <taxon>Eukaryota</taxon>
        <taxon>Viridiplantae</taxon>
        <taxon>Streptophyta</taxon>
        <taxon>Embryophyta</taxon>
        <taxon>Tracheophyta</taxon>
        <taxon>Spermatophyta</taxon>
        <taxon>Magnoliopsida</taxon>
        <taxon>Liliopsida</taxon>
        <taxon>Asparagales</taxon>
        <taxon>Orchidaceae</taxon>
        <taxon>Orchidoideae</taxon>
        <taxon>Orchideae</taxon>
        <taxon>Orchidinae</taxon>
        <taxon>Platanthera</taxon>
    </lineage>
</organism>
<name>A0AAP0BI64_9ASPA</name>
<accession>A0AAP0BI64</accession>
<dbReference type="EMBL" id="JBBWWQ010000008">
    <property type="protein sequence ID" value="KAK8940789.1"/>
    <property type="molecule type" value="Genomic_DNA"/>
</dbReference>
<proteinExistence type="predicted"/>
<protein>
    <submittedName>
        <fullName evidence="1">Uncharacterized protein</fullName>
    </submittedName>
</protein>
<dbReference type="AlphaFoldDB" id="A0AAP0BI64"/>
<sequence>MTTRCTGGLHPFRFIAGCAARFLLEISSVIAAAHVISLLTRYEPAGSHIRAVEEGSPPIAPSVARPPPFNSLVVNQLLKRSRRAGSSSTAPTMDFSSLLIQLQVKLDEQRLVLEKYVDEGHKILQFNLAQDIKSIRFEVNLLKKEMTDCFHKGGNAVVYIVKQQKETKFQVDDLVVKQGYVLENQLRMNENLIDMHSITLTKLADQTTAIQTHMNTKMSVVEAQIKLDLATIDTTIKTSEFAISAQVKKFKDYYTTENYHITDQITFQKNDIRDHIHREVIKGERVLVQASS</sequence>